<evidence type="ECO:0000256" key="2">
    <source>
        <dbReference type="ARBA" id="ARBA00022771"/>
    </source>
</evidence>
<reference evidence="5" key="1">
    <citation type="submission" date="2019-09" db="EMBL/GenBank/DDBJ databases">
        <title>Draft genome information of white flower Hibiscus syriacus.</title>
        <authorList>
            <person name="Kim Y.-M."/>
        </authorList>
    </citation>
    <scope>NUCLEOTIDE SEQUENCE [LARGE SCALE GENOMIC DNA]</scope>
    <source>
        <strain evidence="5">YM2019G1</strain>
    </source>
</reference>
<name>A0A6A3AA28_HIBSY</name>
<dbReference type="OrthoDB" id="8062037at2759"/>
<keyword evidence="6" id="KW-1185">Reference proteome</keyword>
<evidence type="ECO:0000256" key="1">
    <source>
        <dbReference type="ARBA" id="ARBA00022723"/>
    </source>
</evidence>
<dbReference type="SUPFAM" id="SSF57850">
    <property type="entry name" value="RING/U-box"/>
    <property type="match status" value="1"/>
</dbReference>
<dbReference type="PANTHER" id="PTHR45969">
    <property type="entry name" value="RING ZINC FINGER PROTEIN-RELATED"/>
    <property type="match status" value="1"/>
</dbReference>
<proteinExistence type="predicted"/>
<dbReference type="PANTHER" id="PTHR45969:SF22">
    <property type="entry name" value="E3 UBIQUITIN-PROTEIN LIGASE RHA1B-LIKE"/>
    <property type="match status" value="1"/>
</dbReference>
<sequence>MVQPLDSVDFSLFLMITLVGLLLTSDLGLISTAKDFCRNRVEKLFERNQDYDEVDIDDDYDERPLPSRVPLPFMAHVVLTSIKTELPVVEFGRSKLGANIGDGSSSAECAICLECIMGSEGIRELGNYSHLYHRDCIDGWVDEGHGTFPLCGRKLLPCKAAGGDDDDYDPWSLERMTYLLGY</sequence>
<keyword evidence="2" id="KW-0863">Zinc-finger</keyword>
<keyword evidence="1" id="KW-0479">Metal-binding</keyword>
<gene>
    <name evidence="5" type="ORF">F3Y22_tig00110549pilonHSYRG00039</name>
</gene>
<keyword evidence="3" id="KW-0862">Zinc</keyword>
<evidence type="ECO:0000313" key="6">
    <source>
        <dbReference type="Proteomes" id="UP000436088"/>
    </source>
</evidence>
<feature type="transmembrane region" description="Helical" evidence="4">
    <location>
        <begin position="12"/>
        <end position="30"/>
    </location>
</feature>
<comment type="caution">
    <text evidence="5">The sequence shown here is derived from an EMBL/GenBank/DDBJ whole genome shotgun (WGS) entry which is preliminary data.</text>
</comment>
<keyword evidence="4" id="KW-1133">Transmembrane helix</keyword>
<organism evidence="5 6">
    <name type="scientific">Hibiscus syriacus</name>
    <name type="common">Rose of Sharon</name>
    <dbReference type="NCBI Taxonomy" id="106335"/>
    <lineage>
        <taxon>Eukaryota</taxon>
        <taxon>Viridiplantae</taxon>
        <taxon>Streptophyta</taxon>
        <taxon>Embryophyta</taxon>
        <taxon>Tracheophyta</taxon>
        <taxon>Spermatophyta</taxon>
        <taxon>Magnoliopsida</taxon>
        <taxon>eudicotyledons</taxon>
        <taxon>Gunneridae</taxon>
        <taxon>Pentapetalae</taxon>
        <taxon>rosids</taxon>
        <taxon>malvids</taxon>
        <taxon>Malvales</taxon>
        <taxon>Malvaceae</taxon>
        <taxon>Malvoideae</taxon>
        <taxon>Hibiscus</taxon>
    </lineage>
</organism>
<keyword evidence="4" id="KW-0472">Membrane</keyword>
<dbReference type="Gene3D" id="3.30.40.10">
    <property type="entry name" value="Zinc/RING finger domain, C3HC4 (zinc finger)"/>
    <property type="match status" value="1"/>
</dbReference>
<evidence type="ECO:0000313" key="5">
    <source>
        <dbReference type="EMBL" id="KAE8700968.1"/>
    </source>
</evidence>
<keyword evidence="4" id="KW-0812">Transmembrane</keyword>
<dbReference type="GO" id="GO:0016567">
    <property type="term" value="P:protein ubiquitination"/>
    <property type="evidence" value="ECO:0007669"/>
    <property type="project" value="TreeGrafter"/>
</dbReference>
<protein>
    <recommendedName>
        <fullName evidence="7">RING-type domain-containing protein</fullName>
    </recommendedName>
</protein>
<evidence type="ECO:0000256" key="3">
    <source>
        <dbReference type="ARBA" id="ARBA00022833"/>
    </source>
</evidence>
<evidence type="ECO:0000256" key="4">
    <source>
        <dbReference type="SAM" id="Phobius"/>
    </source>
</evidence>
<dbReference type="GO" id="GO:0061630">
    <property type="term" value="F:ubiquitin protein ligase activity"/>
    <property type="evidence" value="ECO:0007669"/>
    <property type="project" value="TreeGrafter"/>
</dbReference>
<dbReference type="GO" id="GO:0008270">
    <property type="term" value="F:zinc ion binding"/>
    <property type="evidence" value="ECO:0007669"/>
    <property type="project" value="UniProtKB-KW"/>
</dbReference>
<dbReference type="AlphaFoldDB" id="A0A6A3AA28"/>
<evidence type="ECO:0008006" key="7">
    <source>
        <dbReference type="Google" id="ProtNLM"/>
    </source>
</evidence>
<dbReference type="InterPro" id="IPR013083">
    <property type="entry name" value="Znf_RING/FYVE/PHD"/>
</dbReference>
<dbReference type="EMBL" id="VEPZ02001025">
    <property type="protein sequence ID" value="KAE8700968.1"/>
    <property type="molecule type" value="Genomic_DNA"/>
</dbReference>
<accession>A0A6A3AA28</accession>
<dbReference type="Proteomes" id="UP000436088">
    <property type="component" value="Unassembled WGS sequence"/>
</dbReference>